<feature type="region of interest" description="Disordered" evidence="1">
    <location>
        <begin position="1"/>
        <end position="26"/>
    </location>
</feature>
<dbReference type="InterPro" id="IPR000825">
    <property type="entry name" value="SUF_FeS_clus_asmbl_SufBD_core"/>
</dbReference>
<name>A0AAF0U6V5_SOLVR</name>
<dbReference type="Pfam" id="PF19295">
    <property type="entry name" value="SufBD_N"/>
    <property type="match status" value="1"/>
</dbReference>
<dbReference type="EMBL" id="CP133619">
    <property type="protein sequence ID" value="WMV40229.1"/>
    <property type="molecule type" value="Genomic_DNA"/>
</dbReference>
<proteinExistence type="predicted"/>
<evidence type="ECO:0000259" key="3">
    <source>
        <dbReference type="Pfam" id="PF19295"/>
    </source>
</evidence>
<dbReference type="PANTHER" id="PTHR43575:SF1">
    <property type="entry name" value="PROTEIN ABCI7, CHLOROPLASTIC"/>
    <property type="match status" value="1"/>
</dbReference>
<gene>
    <name evidence="4" type="ORF">MTR67_033614</name>
</gene>
<evidence type="ECO:0000256" key="1">
    <source>
        <dbReference type="SAM" id="MobiDB-lite"/>
    </source>
</evidence>
<dbReference type="InterPro" id="IPR037284">
    <property type="entry name" value="SUF_FeS_clus_asmbl_SufBD_sf"/>
</dbReference>
<dbReference type="InterPro" id="IPR055346">
    <property type="entry name" value="Fe-S_cluster_assembly_SufBD"/>
</dbReference>
<evidence type="ECO:0000313" key="4">
    <source>
        <dbReference type="EMBL" id="WMV40229.1"/>
    </source>
</evidence>
<dbReference type="GO" id="GO:0016226">
    <property type="term" value="P:iron-sulfur cluster assembly"/>
    <property type="evidence" value="ECO:0007669"/>
    <property type="project" value="InterPro"/>
</dbReference>
<reference evidence="4" key="1">
    <citation type="submission" date="2023-08" db="EMBL/GenBank/DDBJ databases">
        <title>A de novo genome assembly of Solanum verrucosum Schlechtendal, a Mexican diploid species geographically isolated from the other diploid A-genome species in potato relatives.</title>
        <authorList>
            <person name="Hosaka K."/>
        </authorList>
    </citation>
    <scope>NUCLEOTIDE SEQUENCE</scope>
    <source>
        <tissue evidence="4">Young leaves</tissue>
    </source>
</reference>
<dbReference type="PANTHER" id="PTHR43575">
    <property type="entry name" value="PROTEIN ABCI7, CHLOROPLASTIC"/>
    <property type="match status" value="1"/>
</dbReference>
<feature type="domain" description="SUF system FeS cluster assembly SufBD core" evidence="2">
    <location>
        <begin position="336"/>
        <end position="500"/>
    </location>
</feature>
<feature type="domain" description="SUF system FeS cluster assembly SufBD N-terminal" evidence="3">
    <location>
        <begin position="61"/>
        <end position="210"/>
    </location>
</feature>
<evidence type="ECO:0000313" key="5">
    <source>
        <dbReference type="Proteomes" id="UP001234989"/>
    </source>
</evidence>
<protein>
    <recommendedName>
        <fullName evidence="6">Protein ABCI7, chloroplastic</fullName>
    </recommendedName>
</protein>
<dbReference type="Pfam" id="PF01458">
    <property type="entry name" value="SUFBD_core"/>
    <property type="match status" value="2"/>
</dbReference>
<dbReference type="InterPro" id="IPR045595">
    <property type="entry name" value="SufBD_N"/>
</dbReference>
<evidence type="ECO:0008006" key="6">
    <source>
        <dbReference type="Google" id="ProtNLM"/>
    </source>
</evidence>
<feature type="domain" description="SUF system FeS cluster assembly SufBD core" evidence="2">
    <location>
        <begin position="228"/>
        <end position="306"/>
    </location>
</feature>
<evidence type="ECO:0000259" key="2">
    <source>
        <dbReference type="Pfam" id="PF01458"/>
    </source>
</evidence>
<keyword evidence="5" id="KW-1185">Reference proteome</keyword>
<feature type="compositionally biased region" description="Low complexity" evidence="1">
    <location>
        <begin position="7"/>
        <end position="22"/>
    </location>
</feature>
<sequence>MALSALSPTFSTNPSASSTSLSKTRRITQKNPKFSVFTTPKFTPISALSDPYVLQIAETLEDSLPSTSSTPLQKLRISSSDTLLSTPWPSRKDEPFRFTDTSFIKNSRIEPIQPPKIPSLSSLDVSVDTLLPTLSIVDGYVIDSLSQLNEFPSGVYVGSLLRVDSEAIMKRVSEYEFSFKGDLFWLLNGVGTPDVVLVYVPEGCKVENPLLLRYISAEGSDKESKALPFSNPRVLVLVEKGGEISIVEEYVGGDTDKCYWTNSVMEVVVGEGAKVSHSYIQNQSFNAAHIKWTWVQQGSLGTMVKVIIVRPGGHGFKQGNSLLQKCNVRLSLLHSQVDYFQESTSKYEHIEVSTGGKLSRHNIHIQQVGPDTVTELSTFHMCISDQTQDLHSKLVLDHPRGVSQQIHKCIVAHSSGQAVFDGNVQVNRYAQQTDAGQLTRSLLLEPRATVNVKPNLQIIADDVKCSHGAAISDLEEDQLFYFRARGVDAETARKALIFSFAAEVVDRFPNASIRKKVETHIRELLDPSPPSR</sequence>
<organism evidence="4 5">
    <name type="scientific">Solanum verrucosum</name>
    <dbReference type="NCBI Taxonomy" id="315347"/>
    <lineage>
        <taxon>Eukaryota</taxon>
        <taxon>Viridiplantae</taxon>
        <taxon>Streptophyta</taxon>
        <taxon>Embryophyta</taxon>
        <taxon>Tracheophyta</taxon>
        <taxon>Spermatophyta</taxon>
        <taxon>Magnoliopsida</taxon>
        <taxon>eudicotyledons</taxon>
        <taxon>Gunneridae</taxon>
        <taxon>Pentapetalae</taxon>
        <taxon>asterids</taxon>
        <taxon>lamiids</taxon>
        <taxon>Solanales</taxon>
        <taxon>Solanaceae</taxon>
        <taxon>Solanoideae</taxon>
        <taxon>Solaneae</taxon>
        <taxon>Solanum</taxon>
    </lineage>
</organism>
<dbReference type="AlphaFoldDB" id="A0AAF0U6V5"/>
<dbReference type="SUPFAM" id="SSF101960">
    <property type="entry name" value="Stabilizer of iron transporter SufD"/>
    <property type="match status" value="2"/>
</dbReference>
<dbReference type="Proteomes" id="UP001234989">
    <property type="component" value="Chromosome 8"/>
</dbReference>
<accession>A0AAF0U6V5</accession>